<feature type="transmembrane region" description="Helical" evidence="2">
    <location>
        <begin position="215"/>
        <end position="236"/>
    </location>
</feature>
<keyword evidence="4" id="KW-1185">Reference proteome</keyword>
<accession>A0ABS4X5N9</accession>
<sequence length="379" mass="39455">MSTGWTAPGSHESTDLPPSELPADGAAPHPGPGAPGPSGGPRRELVQSLPLFPLRPLGLGEVLGAALRIYRVRARTVLSLAAAVYGVAFVFLTLTNGAGMIPMMGDMQALMENPDAPAMGGTFSASDVLITVGSSMITGVITMLAASLVTVALTAVAIGEATGRPVTGAQMRTRTRQLALPAIAISVLIGLLSLVALGIPAALGALPLILLQEPTVLTIGALLVGIGIGVLAYVWIWARTILAIPALVIEDSGVLGSIARSFRMTAGRRLWRVLGISVLLYVIYSFATQVVSGVFVFVAGVAYFVILLASSMQAMVLGIMVLTVITMLGTYLATVLLAPFLSAGFAAVYADNRMRHEAWDVELTRQARENWDAEGNGGR</sequence>
<organism evidence="3 4">
    <name type="scientific">Brachybacterium sacelli</name>
    <dbReference type="NCBI Taxonomy" id="173364"/>
    <lineage>
        <taxon>Bacteria</taxon>
        <taxon>Bacillati</taxon>
        <taxon>Actinomycetota</taxon>
        <taxon>Actinomycetes</taxon>
        <taxon>Micrococcales</taxon>
        <taxon>Dermabacteraceae</taxon>
        <taxon>Brachybacterium</taxon>
    </lineage>
</organism>
<feature type="transmembrane region" description="Helical" evidence="2">
    <location>
        <begin position="136"/>
        <end position="158"/>
    </location>
</feature>
<dbReference type="RefSeq" id="WP_209904350.1">
    <property type="nucleotide sequence ID" value="NZ_BAAAJW010000009.1"/>
</dbReference>
<dbReference type="EMBL" id="JAGIOD010000002">
    <property type="protein sequence ID" value="MBP2383558.1"/>
    <property type="molecule type" value="Genomic_DNA"/>
</dbReference>
<feature type="transmembrane region" description="Helical" evidence="2">
    <location>
        <begin position="293"/>
        <end position="310"/>
    </location>
</feature>
<keyword evidence="2" id="KW-0812">Transmembrane</keyword>
<gene>
    <name evidence="3" type="ORF">JOF43_003547</name>
</gene>
<keyword evidence="2" id="KW-1133">Transmembrane helix</keyword>
<feature type="transmembrane region" description="Helical" evidence="2">
    <location>
        <begin position="270"/>
        <end position="287"/>
    </location>
</feature>
<protein>
    <recommendedName>
        <fullName evidence="5">Glycerophosphodiester phosphodiesterase</fullName>
    </recommendedName>
</protein>
<evidence type="ECO:0000256" key="1">
    <source>
        <dbReference type="SAM" id="MobiDB-lite"/>
    </source>
</evidence>
<dbReference type="Proteomes" id="UP001519290">
    <property type="component" value="Unassembled WGS sequence"/>
</dbReference>
<evidence type="ECO:0008006" key="5">
    <source>
        <dbReference type="Google" id="ProtNLM"/>
    </source>
</evidence>
<name>A0ABS4X5N9_9MICO</name>
<feature type="transmembrane region" description="Helical" evidence="2">
    <location>
        <begin position="77"/>
        <end position="101"/>
    </location>
</feature>
<proteinExistence type="predicted"/>
<feature type="transmembrane region" description="Helical" evidence="2">
    <location>
        <begin position="178"/>
        <end position="203"/>
    </location>
</feature>
<evidence type="ECO:0000313" key="3">
    <source>
        <dbReference type="EMBL" id="MBP2383558.1"/>
    </source>
</evidence>
<keyword evidence="2" id="KW-0472">Membrane</keyword>
<feature type="region of interest" description="Disordered" evidence="1">
    <location>
        <begin position="1"/>
        <end position="44"/>
    </location>
</feature>
<evidence type="ECO:0000256" key="2">
    <source>
        <dbReference type="SAM" id="Phobius"/>
    </source>
</evidence>
<evidence type="ECO:0000313" key="4">
    <source>
        <dbReference type="Proteomes" id="UP001519290"/>
    </source>
</evidence>
<feature type="transmembrane region" description="Helical" evidence="2">
    <location>
        <begin position="317"/>
        <end position="350"/>
    </location>
</feature>
<comment type="caution">
    <text evidence="3">The sequence shown here is derived from an EMBL/GenBank/DDBJ whole genome shotgun (WGS) entry which is preliminary data.</text>
</comment>
<reference evidence="3 4" key="1">
    <citation type="submission" date="2021-03" db="EMBL/GenBank/DDBJ databases">
        <title>Sequencing the genomes of 1000 actinobacteria strains.</title>
        <authorList>
            <person name="Klenk H.-P."/>
        </authorList>
    </citation>
    <scope>NUCLEOTIDE SEQUENCE [LARGE SCALE GENOMIC DNA]</scope>
    <source>
        <strain evidence="3 4">DSM 14566</strain>
    </source>
</reference>